<comment type="caution">
    <text evidence="2">The sequence shown here is derived from an EMBL/GenBank/DDBJ whole genome shotgun (WGS) entry which is preliminary data.</text>
</comment>
<dbReference type="AlphaFoldDB" id="A0A6L6VEY0"/>
<sequence length="365" mass="41259">MCCICVRTCLGMGTKLEIRQDAWTVGKLYGQRGQINLNPQWQRGPAWKQSRQVLLIDSILRGMDIPKVYLRERPGDAVYTHDAVDGQQRLRALWEFRSGQLTLDYAERLPDVGNFPIFGLKYDQLDQSLRDRFDNFEVSIGEILNATNDDISALFARLQMGVPLNPAELRNAQLRPLNRIMASIAESHEFFQNSRISPSRSKHLDYLTHGFAVLAHGSGRDVKAPDLQRLIAQYGPNDTDAILELASRAGDVLNVLDDVNKELNFRITQKWIFVDLFWLISQRHDSGAKVDAVKLAAAYRHFDQLRTAHNAAPEALIAAGGTTARLNRHLYDYIVAFKSQGGVKENLKTRNEALRAFCPDIDART</sequence>
<dbReference type="EMBL" id="WPHR01000016">
    <property type="protein sequence ID" value="MUZ74480.1"/>
    <property type="molecule type" value="Genomic_DNA"/>
</dbReference>
<accession>A0A6L6VEY0</accession>
<dbReference type="InterPro" id="IPR004919">
    <property type="entry name" value="GmrSD_N"/>
</dbReference>
<dbReference type="PANTHER" id="PTHR39639:SF1">
    <property type="entry name" value="DUF262 DOMAIN-CONTAINING PROTEIN"/>
    <property type="match status" value="1"/>
</dbReference>
<organism evidence="2 3">
    <name type="scientific">Agrobacterium vitis</name>
    <name type="common">Rhizobium vitis</name>
    <dbReference type="NCBI Taxonomy" id="373"/>
    <lineage>
        <taxon>Bacteria</taxon>
        <taxon>Pseudomonadati</taxon>
        <taxon>Pseudomonadota</taxon>
        <taxon>Alphaproteobacteria</taxon>
        <taxon>Hyphomicrobiales</taxon>
        <taxon>Rhizobiaceae</taxon>
        <taxon>Rhizobium/Agrobacterium group</taxon>
        <taxon>Agrobacterium</taxon>
    </lineage>
</organism>
<evidence type="ECO:0000259" key="1">
    <source>
        <dbReference type="Pfam" id="PF03235"/>
    </source>
</evidence>
<evidence type="ECO:0000313" key="3">
    <source>
        <dbReference type="Proteomes" id="UP000477951"/>
    </source>
</evidence>
<dbReference type="PANTHER" id="PTHR39639">
    <property type="entry name" value="CHROMOSOME 16, WHOLE GENOME SHOTGUN SEQUENCE"/>
    <property type="match status" value="1"/>
</dbReference>
<dbReference type="Pfam" id="PF03235">
    <property type="entry name" value="GmrSD_N"/>
    <property type="match status" value="1"/>
</dbReference>
<reference evidence="2 3" key="1">
    <citation type="submission" date="2019-12" db="EMBL/GenBank/DDBJ databases">
        <title>Whole-genome sequencing of Allorhizobium vitis.</title>
        <authorList>
            <person name="Gan H.M."/>
            <person name="Szegedi E."/>
            <person name="Burr T."/>
            <person name="Savka M.A."/>
        </authorList>
    </citation>
    <scope>NUCLEOTIDE SEQUENCE [LARGE SCALE GENOMIC DNA]</scope>
    <source>
        <strain evidence="2 3">CG516</strain>
    </source>
</reference>
<proteinExistence type="predicted"/>
<feature type="domain" description="GmrSD restriction endonucleases N-terminal" evidence="1">
    <location>
        <begin position="27"/>
        <end position="174"/>
    </location>
</feature>
<evidence type="ECO:0000313" key="2">
    <source>
        <dbReference type="EMBL" id="MUZ74480.1"/>
    </source>
</evidence>
<gene>
    <name evidence="2" type="ORF">GOZ90_17465</name>
</gene>
<name>A0A6L6VEY0_AGRVI</name>
<dbReference type="Proteomes" id="UP000477951">
    <property type="component" value="Unassembled WGS sequence"/>
</dbReference>
<protein>
    <submittedName>
        <fullName evidence="2">DUF262 domain-containing protein</fullName>
    </submittedName>
</protein>